<accession>A0A1W1I369</accession>
<dbReference type="AlphaFoldDB" id="A0A1W1I369"/>
<dbReference type="EMBL" id="LT828648">
    <property type="protein sequence ID" value="SLM47415.1"/>
    <property type="molecule type" value="Genomic_DNA"/>
</dbReference>
<evidence type="ECO:0000313" key="1">
    <source>
        <dbReference type="EMBL" id="SLM47415.1"/>
    </source>
</evidence>
<evidence type="ECO:0000313" key="2">
    <source>
        <dbReference type="Proteomes" id="UP000192042"/>
    </source>
</evidence>
<reference evidence="1 2" key="1">
    <citation type="submission" date="2017-03" db="EMBL/GenBank/DDBJ databases">
        <authorList>
            <person name="Afonso C.L."/>
            <person name="Miller P.J."/>
            <person name="Scott M.A."/>
            <person name="Spackman E."/>
            <person name="Goraichik I."/>
            <person name="Dimitrov K.M."/>
            <person name="Suarez D.L."/>
            <person name="Swayne D.E."/>
        </authorList>
    </citation>
    <scope>NUCLEOTIDE SEQUENCE [LARGE SCALE GENOMIC DNA]</scope>
    <source>
        <strain evidence="1">Genome sequencing of Nitrospira japonica strain NJ11</strain>
    </source>
</reference>
<gene>
    <name evidence="1" type="ORF">NSJP_1243</name>
</gene>
<dbReference type="KEGG" id="nja:NSJP_1243"/>
<organism evidence="1 2">
    <name type="scientific">Nitrospira japonica</name>
    <dbReference type="NCBI Taxonomy" id="1325564"/>
    <lineage>
        <taxon>Bacteria</taxon>
        <taxon>Pseudomonadati</taxon>
        <taxon>Nitrospirota</taxon>
        <taxon>Nitrospiria</taxon>
        <taxon>Nitrospirales</taxon>
        <taxon>Nitrospiraceae</taxon>
        <taxon>Nitrospira</taxon>
    </lineage>
</organism>
<evidence type="ECO:0008006" key="3">
    <source>
        <dbReference type="Google" id="ProtNLM"/>
    </source>
</evidence>
<name>A0A1W1I369_9BACT</name>
<sequence length="199" mass="23104">MESENEYKWPKKGDRLLRAENDWHRSVSFAEHEIARHAHIWNGYMQAGRMLVEACHPNERALRHELVYPILFCYRHGLELALKWIIDRYRGYTDIPAEDYANHNLWQLWKVCKKIMIALEADGDTECLVAVEHVVKDFHELDKSSFSFRYSTDKKGALVCLPDVPFDVPNIKDVMEAVNNFFSGADGLLDNNSSASGRY</sequence>
<dbReference type="Proteomes" id="UP000192042">
    <property type="component" value="Chromosome I"/>
</dbReference>
<dbReference type="RefSeq" id="WP_080885954.1">
    <property type="nucleotide sequence ID" value="NZ_LT828648.1"/>
</dbReference>
<keyword evidence="2" id="KW-1185">Reference proteome</keyword>
<proteinExistence type="predicted"/>
<dbReference type="OrthoDB" id="7833188at2"/>
<dbReference type="STRING" id="1325564.NSJP_1243"/>
<protein>
    <recommendedName>
        <fullName evidence="3">HEPN domain-containing protein</fullName>
    </recommendedName>
</protein>